<dbReference type="GO" id="GO:0004497">
    <property type="term" value="F:monooxygenase activity"/>
    <property type="evidence" value="ECO:0007669"/>
    <property type="project" value="UniProtKB-KW"/>
</dbReference>
<organism evidence="4 5">
    <name type="scientific">Candidatus Chloroploca asiatica</name>
    <dbReference type="NCBI Taxonomy" id="1506545"/>
    <lineage>
        <taxon>Bacteria</taxon>
        <taxon>Bacillati</taxon>
        <taxon>Chloroflexota</taxon>
        <taxon>Chloroflexia</taxon>
        <taxon>Chloroflexales</taxon>
        <taxon>Chloroflexineae</taxon>
        <taxon>Oscillochloridaceae</taxon>
        <taxon>Candidatus Chloroploca</taxon>
    </lineage>
</organism>
<proteinExistence type="inferred from homology"/>
<dbReference type="Pfam" id="PF13450">
    <property type="entry name" value="NAD_binding_8"/>
    <property type="match status" value="1"/>
</dbReference>
<dbReference type="Proteomes" id="UP000220922">
    <property type="component" value="Unassembled WGS sequence"/>
</dbReference>
<dbReference type="RefSeq" id="WP_097654996.1">
    <property type="nucleotide sequence ID" value="NZ_LYXE01000172.1"/>
</dbReference>
<dbReference type="Pfam" id="PF04820">
    <property type="entry name" value="Trp_halogenase"/>
    <property type="match status" value="1"/>
</dbReference>
<dbReference type="Gene3D" id="3.50.50.60">
    <property type="entry name" value="FAD/NAD(P)-binding domain"/>
    <property type="match status" value="1"/>
</dbReference>
<sequence length="569" mass="63945">MNTKQTRYDIAIIGSGISGSSLGAILARHGVRVIIFEAGMHPKFAVGESMILETSETMRAMAELFDVPEMAYFSSENYMAHIGTSHGIKRHFSYLHHVADQPQNMRHALQAVIPQRPHGYELHIHRQDSDYFLTSVAVRYGATVLQGTPVKDIEVTADGVTILTAQGQTYEADFVVDAGGMRSLLAEKFGWRSRDLQSHTRTIFTHMVDLPCYNQVGASHQAYGLPFPVSEGTLHHIFHGGWLWVIPFNNHARSTNPLVSVGLQLDPRIHPMRTDLSPEEEFFDFIARFPSIKAHFAGARAARAWTRTERLQYTSTHVVGERFCLLGHAAGFIDPLYSKGLYTTLMSTALLGHLLLEAHRRQDYRAEQFQPLEALTLRFVEAHDRIVANSYKAWSNPKLWSVYALLWLLGAYLEYLKLLSTRGRATSRAAYFAELAELRLVGGGFGPFKTLADQIDTLIEAVDPCDEAAVDQTVRQIRALLADFPWMPWAFQQVLAGANHLPANKLRLSLLRQDQKGFLGDGLFRQHFFGDASLRQVTRFFVSEGVKYGNSMISIRKRVGFRRRLGGSA</sequence>
<dbReference type="InterPro" id="IPR036188">
    <property type="entry name" value="FAD/NAD-bd_sf"/>
</dbReference>
<dbReference type="InterPro" id="IPR006905">
    <property type="entry name" value="Flavin_halogenase"/>
</dbReference>
<evidence type="ECO:0000256" key="2">
    <source>
        <dbReference type="ARBA" id="ARBA00023033"/>
    </source>
</evidence>
<dbReference type="PRINTS" id="PR00420">
    <property type="entry name" value="RNGMNOXGNASE"/>
</dbReference>
<dbReference type="EMBL" id="LYXE01000172">
    <property type="protein sequence ID" value="PDV96906.1"/>
    <property type="molecule type" value="Genomic_DNA"/>
</dbReference>
<keyword evidence="5" id="KW-1185">Reference proteome</keyword>
<comment type="caution">
    <text evidence="4">The sequence shown here is derived from an EMBL/GenBank/DDBJ whole genome shotgun (WGS) entry which is preliminary data.</text>
</comment>
<dbReference type="PANTHER" id="PTHR43747:SF5">
    <property type="entry name" value="FAD-BINDING DOMAIN-CONTAINING PROTEIN"/>
    <property type="match status" value="1"/>
</dbReference>
<comment type="similarity">
    <text evidence="3">Belongs to the flavin-dependent halogenase family. Bacterial tryptophan halogenase subfamily.</text>
</comment>
<dbReference type="InterPro" id="IPR050816">
    <property type="entry name" value="Flavin-dep_Halogenase_NPB"/>
</dbReference>
<gene>
    <name evidence="4" type="ORF">A9Q02_19885</name>
</gene>
<keyword evidence="2" id="KW-0503">Monooxygenase</keyword>
<keyword evidence="1" id="KW-0560">Oxidoreductase</keyword>
<accession>A0A2H3KP40</accession>
<reference evidence="4 5" key="1">
    <citation type="submission" date="2016-05" db="EMBL/GenBank/DDBJ databases">
        <authorList>
            <person name="Lavstsen T."/>
            <person name="Jespersen J.S."/>
        </authorList>
    </citation>
    <scope>NUCLEOTIDE SEQUENCE [LARGE SCALE GENOMIC DNA]</scope>
    <source>
        <strain evidence="4 5">B7-9</strain>
    </source>
</reference>
<dbReference type="SUPFAM" id="SSF51905">
    <property type="entry name" value="FAD/NAD(P)-binding domain"/>
    <property type="match status" value="1"/>
</dbReference>
<evidence type="ECO:0000313" key="5">
    <source>
        <dbReference type="Proteomes" id="UP000220922"/>
    </source>
</evidence>
<dbReference type="AlphaFoldDB" id="A0A2H3KP40"/>
<protein>
    <submittedName>
        <fullName evidence="4">Halogenase</fullName>
    </submittedName>
</protein>
<evidence type="ECO:0000256" key="3">
    <source>
        <dbReference type="ARBA" id="ARBA00038396"/>
    </source>
</evidence>
<name>A0A2H3KP40_9CHLR</name>
<dbReference type="PANTHER" id="PTHR43747">
    <property type="entry name" value="FAD-BINDING PROTEIN"/>
    <property type="match status" value="1"/>
</dbReference>
<dbReference type="OrthoDB" id="9806565at2"/>
<evidence type="ECO:0000313" key="4">
    <source>
        <dbReference type="EMBL" id="PDV96906.1"/>
    </source>
</evidence>
<evidence type="ECO:0000256" key="1">
    <source>
        <dbReference type="ARBA" id="ARBA00023002"/>
    </source>
</evidence>